<proteinExistence type="predicted"/>
<organism evidence="1">
    <name type="scientific">marine sediment metagenome</name>
    <dbReference type="NCBI Taxonomy" id="412755"/>
    <lineage>
        <taxon>unclassified sequences</taxon>
        <taxon>metagenomes</taxon>
        <taxon>ecological metagenomes</taxon>
    </lineage>
</organism>
<accession>X1J0S4</accession>
<name>X1J0S4_9ZZZZ</name>
<sequence>YQKFLIDHNFKETETIEIIDWVLKGILVFIKKFNQSLKRKKAV</sequence>
<gene>
    <name evidence="1" type="ORF">S03H2_63916</name>
</gene>
<comment type="caution">
    <text evidence="1">The sequence shown here is derived from an EMBL/GenBank/DDBJ whole genome shotgun (WGS) entry which is preliminary data.</text>
</comment>
<feature type="non-terminal residue" evidence="1">
    <location>
        <position position="1"/>
    </location>
</feature>
<protein>
    <submittedName>
        <fullName evidence="1">Uncharacterized protein</fullName>
    </submittedName>
</protein>
<dbReference type="AlphaFoldDB" id="X1J0S4"/>
<reference evidence="1" key="1">
    <citation type="journal article" date="2014" name="Front. Microbiol.">
        <title>High frequency of phylogenetically diverse reductive dehalogenase-homologous genes in deep subseafloor sedimentary metagenomes.</title>
        <authorList>
            <person name="Kawai M."/>
            <person name="Futagami T."/>
            <person name="Toyoda A."/>
            <person name="Takaki Y."/>
            <person name="Nishi S."/>
            <person name="Hori S."/>
            <person name="Arai W."/>
            <person name="Tsubouchi T."/>
            <person name="Morono Y."/>
            <person name="Uchiyama I."/>
            <person name="Ito T."/>
            <person name="Fujiyama A."/>
            <person name="Inagaki F."/>
            <person name="Takami H."/>
        </authorList>
    </citation>
    <scope>NUCLEOTIDE SEQUENCE</scope>
    <source>
        <strain evidence="1">Expedition CK06-06</strain>
    </source>
</reference>
<dbReference type="EMBL" id="BARU01041459">
    <property type="protein sequence ID" value="GAH88306.1"/>
    <property type="molecule type" value="Genomic_DNA"/>
</dbReference>
<evidence type="ECO:0000313" key="1">
    <source>
        <dbReference type="EMBL" id="GAH88306.1"/>
    </source>
</evidence>